<dbReference type="GO" id="GO:0097367">
    <property type="term" value="F:carbohydrate derivative binding"/>
    <property type="evidence" value="ECO:0007669"/>
    <property type="project" value="InterPro"/>
</dbReference>
<proteinExistence type="predicted"/>
<dbReference type="GO" id="GO:1901135">
    <property type="term" value="P:carbohydrate derivative metabolic process"/>
    <property type="evidence" value="ECO:0007669"/>
    <property type="project" value="InterPro"/>
</dbReference>
<evidence type="ECO:0000313" key="2">
    <source>
        <dbReference type="EMBL" id="NYI42866.1"/>
    </source>
</evidence>
<dbReference type="Proteomes" id="UP000547973">
    <property type="component" value="Unassembled WGS sequence"/>
</dbReference>
<gene>
    <name evidence="2" type="ORF">BKA03_003040</name>
</gene>
<accession>A0A7Y9ZGC9</accession>
<dbReference type="PROSITE" id="PS51464">
    <property type="entry name" value="SIS"/>
    <property type="match status" value="1"/>
</dbReference>
<dbReference type="Gene3D" id="3.40.50.10490">
    <property type="entry name" value="Glucose-6-phosphate isomerase like protein, domain 1"/>
    <property type="match status" value="1"/>
</dbReference>
<keyword evidence="3" id="KW-1185">Reference proteome</keyword>
<comment type="caution">
    <text evidence="2">The sequence shown here is derived from an EMBL/GenBank/DDBJ whole genome shotgun (WGS) entry which is preliminary data.</text>
</comment>
<dbReference type="AlphaFoldDB" id="A0A7Y9ZGC9"/>
<evidence type="ECO:0000259" key="1">
    <source>
        <dbReference type="PROSITE" id="PS51464"/>
    </source>
</evidence>
<organism evidence="2 3">
    <name type="scientific">Demequina lutea</name>
    <dbReference type="NCBI Taxonomy" id="431489"/>
    <lineage>
        <taxon>Bacteria</taxon>
        <taxon>Bacillati</taxon>
        <taxon>Actinomycetota</taxon>
        <taxon>Actinomycetes</taxon>
        <taxon>Micrococcales</taxon>
        <taxon>Demequinaceae</taxon>
        <taxon>Demequina</taxon>
    </lineage>
</organism>
<sequence length="143" mass="15399">MSDLAADGDGQVLLGSGLGYVLAREAALKMVEMGRVPAWAYRTLEYRHGPLEALAPGTTLVGAFGDDLTEAELTAVAEAARATNRHFDIQVVIPQQAGPVGMLAQLYAAHAYSLLLSRRRGFDADRPANIREHVGDIWLKGEQ</sequence>
<protein>
    <submittedName>
        <fullName evidence="2">Fructoselysine-6-P-deglycase FrlB-like protein</fullName>
    </submittedName>
</protein>
<dbReference type="RefSeq" id="WP_257020379.1">
    <property type="nucleotide sequence ID" value="NZ_JACBZO010000002.1"/>
</dbReference>
<dbReference type="InterPro" id="IPR046348">
    <property type="entry name" value="SIS_dom_sf"/>
</dbReference>
<name>A0A7Y9ZGC9_9MICO</name>
<dbReference type="SUPFAM" id="SSF53697">
    <property type="entry name" value="SIS domain"/>
    <property type="match status" value="1"/>
</dbReference>
<dbReference type="EMBL" id="JACBZO010000002">
    <property type="protein sequence ID" value="NYI42866.1"/>
    <property type="molecule type" value="Genomic_DNA"/>
</dbReference>
<feature type="domain" description="SIS" evidence="1">
    <location>
        <begin position="1"/>
        <end position="122"/>
    </location>
</feature>
<evidence type="ECO:0000313" key="3">
    <source>
        <dbReference type="Proteomes" id="UP000547973"/>
    </source>
</evidence>
<reference evidence="2 3" key="1">
    <citation type="submission" date="2020-07" db="EMBL/GenBank/DDBJ databases">
        <title>Sequencing the genomes of 1000 actinobacteria strains.</title>
        <authorList>
            <person name="Klenk H.-P."/>
        </authorList>
    </citation>
    <scope>NUCLEOTIDE SEQUENCE [LARGE SCALE GENOMIC DNA]</scope>
    <source>
        <strain evidence="2 3">DSM 19970</strain>
    </source>
</reference>
<dbReference type="InterPro" id="IPR001347">
    <property type="entry name" value="SIS_dom"/>
</dbReference>